<proteinExistence type="predicted"/>
<dbReference type="PANTHER" id="PTHR11439:SF483">
    <property type="entry name" value="PEPTIDE SYNTHASE GLIP-LIKE, PUTATIVE (AFU_ORTHOLOGUE AFUA_3G12920)-RELATED"/>
    <property type="match status" value="1"/>
</dbReference>
<dbReference type="EMBL" id="CACVBM020000943">
    <property type="protein sequence ID" value="CAA7024876.1"/>
    <property type="molecule type" value="Genomic_DNA"/>
</dbReference>
<evidence type="ECO:0000313" key="2">
    <source>
        <dbReference type="Proteomes" id="UP000467841"/>
    </source>
</evidence>
<sequence>MEVMEIAGKYPLRAPNLLLSNMEFIGVGWISLGNDPMASKKIVALSTTEDEYMALAEAAKEAVWLHGLMNELGFKQEAVQIYCDSQSAITLAKNVVFHERTKHIAVKFHFIRDLISMGLVQVLKIATEYNPADILTKVLQVGKFQEALRFLRVIED</sequence>
<name>A0A6D2IIC3_9BRAS</name>
<dbReference type="AlphaFoldDB" id="A0A6D2IIC3"/>
<protein>
    <recommendedName>
        <fullName evidence="3">Reverse transcriptase Ty1/copia-type domain-containing protein</fullName>
    </recommendedName>
</protein>
<evidence type="ECO:0000313" key="1">
    <source>
        <dbReference type="EMBL" id="CAA7024876.1"/>
    </source>
</evidence>
<organism evidence="1 2">
    <name type="scientific">Microthlaspi erraticum</name>
    <dbReference type="NCBI Taxonomy" id="1685480"/>
    <lineage>
        <taxon>Eukaryota</taxon>
        <taxon>Viridiplantae</taxon>
        <taxon>Streptophyta</taxon>
        <taxon>Embryophyta</taxon>
        <taxon>Tracheophyta</taxon>
        <taxon>Spermatophyta</taxon>
        <taxon>Magnoliopsida</taxon>
        <taxon>eudicotyledons</taxon>
        <taxon>Gunneridae</taxon>
        <taxon>Pentapetalae</taxon>
        <taxon>rosids</taxon>
        <taxon>malvids</taxon>
        <taxon>Brassicales</taxon>
        <taxon>Brassicaceae</taxon>
        <taxon>Coluteocarpeae</taxon>
        <taxon>Microthlaspi</taxon>
    </lineage>
</organism>
<dbReference type="OrthoDB" id="418237at2759"/>
<gene>
    <name evidence="1" type="ORF">MERR_LOCUS12111</name>
</gene>
<dbReference type="PANTHER" id="PTHR11439">
    <property type="entry name" value="GAG-POL-RELATED RETROTRANSPOSON"/>
    <property type="match status" value="1"/>
</dbReference>
<keyword evidence="2" id="KW-1185">Reference proteome</keyword>
<reference evidence="1" key="1">
    <citation type="submission" date="2020-01" db="EMBL/GenBank/DDBJ databases">
        <authorList>
            <person name="Mishra B."/>
        </authorList>
    </citation>
    <scope>NUCLEOTIDE SEQUENCE [LARGE SCALE GENOMIC DNA]</scope>
</reference>
<comment type="caution">
    <text evidence="1">The sequence shown here is derived from an EMBL/GenBank/DDBJ whole genome shotgun (WGS) entry which is preliminary data.</text>
</comment>
<dbReference type="CDD" id="cd09272">
    <property type="entry name" value="RNase_HI_RT_Ty1"/>
    <property type="match status" value="1"/>
</dbReference>
<evidence type="ECO:0008006" key="3">
    <source>
        <dbReference type="Google" id="ProtNLM"/>
    </source>
</evidence>
<accession>A0A6D2IIC3</accession>
<dbReference type="Proteomes" id="UP000467841">
    <property type="component" value="Unassembled WGS sequence"/>
</dbReference>